<dbReference type="AlphaFoldDB" id="A0A9N9PTM3"/>
<feature type="coiled-coil region" evidence="1">
    <location>
        <begin position="347"/>
        <end position="419"/>
    </location>
</feature>
<dbReference type="EMBL" id="CAJVRL010000061">
    <property type="protein sequence ID" value="CAG8955355.1"/>
    <property type="molecule type" value="Genomic_DNA"/>
</dbReference>
<name>A0A9N9PTM3_9HELO</name>
<evidence type="ECO:0000313" key="3">
    <source>
        <dbReference type="EMBL" id="CAG8955355.1"/>
    </source>
</evidence>
<evidence type="ECO:0000313" key="4">
    <source>
        <dbReference type="Proteomes" id="UP000696280"/>
    </source>
</evidence>
<feature type="compositionally biased region" description="Pro residues" evidence="2">
    <location>
        <begin position="1"/>
        <end position="11"/>
    </location>
</feature>
<sequence length="463" mass="51496">MAPAPPNPQPQPSAATAATMYTPLTTGHVNASIARRRETSSANTPQEESLSSFLSSTRPAASEISTKKRISGLSQFSSRIFTSSKKAGSSKRNSTLVSESDRSKLETPHPSSSGNNTHHTRVSFSDFPTPPILPENQAPAARKEGNLFAKSDPASSTSSPPPSGGSNEQETYPLPGVLSELDPPSTVPHRGRDTNWPLDYYLVFPTVQYPLSSNKQRDVHIYRSNVAPTDLVDFIGPLPQPASEYLAMLLKTYPHRAAEIKRTGEEFMKQQDHIVQAICAYLVKAVNDQKEHLKFVQERLELETKKRPIPSQLAESVANHQQMQYTVALEKEVRTNNGIMKKMTEDMKRTEAKNNGFAARIKELHAQINEIQHQRRQESRLRHQEAQDRVALESRIAQLEEQLAERDEEHEKLRAFRNDYILLFENHFRVSKENGGILLGSRTADSGKTDGNATIAEGLSGDA</sequence>
<feature type="compositionally biased region" description="Polar residues" evidence="2">
    <location>
        <begin position="40"/>
        <end position="59"/>
    </location>
</feature>
<evidence type="ECO:0000256" key="1">
    <source>
        <dbReference type="SAM" id="Coils"/>
    </source>
</evidence>
<organism evidence="3 4">
    <name type="scientific">Hymenoscyphus fraxineus</name>
    <dbReference type="NCBI Taxonomy" id="746836"/>
    <lineage>
        <taxon>Eukaryota</taxon>
        <taxon>Fungi</taxon>
        <taxon>Dikarya</taxon>
        <taxon>Ascomycota</taxon>
        <taxon>Pezizomycotina</taxon>
        <taxon>Leotiomycetes</taxon>
        <taxon>Helotiales</taxon>
        <taxon>Helotiaceae</taxon>
        <taxon>Hymenoscyphus</taxon>
    </lineage>
</organism>
<dbReference type="Proteomes" id="UP000696280">
    <property type="component" value="Unassembled WGS sequence"/>
</dbReference>
<evidence type="ECO:0000256" key="2">
    <source>
        <dbReference type="SAM" id="MobiDB-lite"/>
    </source>
</evidence>
<feature type="region of interest" description="Disordered" evidence="2">
    <location>
        <begin position="1"/>
        <end position="190"/>
    </location>
</feature>
<keyword evidence="4" id="KW-1185">Reference proteome</keyword>
<keyword evidence="1" id="KW-0175">Coiled coil</keyword>
<feature type="compositionally biased region" description="Polar residues" evidence="2">
    <location>
        <begin position="72"/>
        <end position="98"/>
    </location>
</feature>
<protein>
    <submittedName>
        <fullName evidence="3">Uncharacterized protein</fullName>
    </submittedName>
</protein>
<accession>A0A9N9PTM3</accession>
<dbReference type="OrthoDB" id="10306583at2759"/>
<feature type="compositionally biased region" description="Polar residues" evidence="2">
    <location>
        <begin position="443"/>
        <end position="452"/>
    </location>
</feature>
<comment type="caution">
    <text evidence="3">The sequence shown here is derived from an EMBL/GenBank/DDBJ whole genome shotgun (WGS) entry which is preliminary data.</text>
</comment>
<gene>
    <name evidence="3" type="ORF">HYFRA_00011339</name>
</gene>
<reference evidence="3" key="1">
    <citation type="submission" date="2021-07" db="EMBL/GenBank/DDBJ databases">
        <authorList>
            <person name="Durling M."/>
        </authorList>
    </citation>
    <scope>NUCLEOTIDE SEQUENCE</scope>
</reference>
<feature type="region of interest" description="Disordered" evidence="2">
    <location>
        <begin position="443"/>
        <end position="463"/>
    </location>
</feature>
<proteinExistence type="predicted"/>